<organism evidence="2 3">
    <name type="scientific">Lepraria neglecta</name>
    <dbReference type="NCBI Taxonomy" id="209136"/>
    <lineage>
        <taxon>Eukaryota</taxon>
        <taxon>Fungi</taxon>
        <taxon>Dikarya</taxon>
        <taxon>Ascomycota</taxon>
        <taxon>Pezizomycotina</taxon>
        <taxon>Lecanoromycetes</taxon>
        <taxon>OSLEUM clade</taxon>
        <taxon>Lecanoromycetidae</taxon>
        <taxon>Lecanorales</taxon>
        <taxon>Lecanorineae</taxon>
        <taxon>Stereocaulaceae</taxon>
        <taxon>Lepraria</taxon>
    </lineage>
</organism>
<protein>
    <submittedName>
        <fullName evidence="2">Uncharacterized protein</fullName>
    </submittedName>
</protein>
<gene>
    <name evidence="2" type="ORF">OEA41_008352</name>
</gene>
<dbReference type="SUPFAM" id="SSF48371">
    <property type="entry name" value="ARM repeat"/>
    <property type="match status" value="1"/>
</dbReference>
<feature type="region of interest" description="Disordered" evidence="1">
    <location>
        <begin position="351"/>
        <end position="374"/>
    </location>
</feature>
<dbReference type="InterPro" id="IPR008709">
    <property type="entry name" value="Neurochondrin"/>
</dbReference>
<feature type="compositionally biased region" description="Polar residues" evidence="1">
    <location>
        <begin position="360"/>
        <end position="370"/>
    </location>
</feature>
<dbReference type="Pfam" id="PF05536">
    <property type="entry name" value="Neurochondrin"/>
    <property type="match status" value="2"/>
</dbReference>
<dbReference type="PANTHER" id="PTHR13109:SF7">
    <property type="entry name" value="NEUROCHONDRIN"/>
    <property type="match status" value="1"/>
</dbReference>
<evidence type="ECO:0000313" key="2">
    <source>
        <dbReference type="EMBL" id="KAK3177026.1"/>
    </source>
</evidence>
<evidence type="ECO:0000313" key="3">
    <source>
        <dbReference type="Proteomes" id="UP001276659"/>
    </source>
</evidence>
<dbReference type="Proteomes" id="UP001276659">
    <property type="component" value="Unassembled WGS sequence"/>
</dbReference>
<dbReference type="EMBL" id="JASNWA010000004">
    <property type="protein sequence ID" value="KAK3177026.1"/>
    <property type="molecule type" value="Genomic_DNA"/>
</dbReference>
<reference evidence="2" key="1">
    <citation type="submission" date="2022-11" db="EMBL/GenBank/DDBJ databases">
        <title>Chromosomal genome sequence assembly and mating type (MAT) locus characterization of the leprose asexual lichenized fungus Lepraria neglecta (Nyl.) Erichsen.</title>
        <authorList>
            <person name="Allen J.L."/>
            <person name="Pfeffer B."/>
        </authorList>
    </citation>
    <scope>NUCLEOTIDE SEQUENCE</scope>
    <source>
        <strain evidence="2">Allen 5258</strain>
    </source>
</reference>
<dbReference type="InterPro" id="IPR016024">
    <property type="entry name" value="ARM-type_fold"/>
</dbReference>
<proteinExistence type="predicted"/>
<accession>A0AAE0DNS5</accession>
<evidence type="ECO:0000256" key="1">
    <source>
        <dbReference type="SAM" id="MobiDB-lite"/>
    </source>
</evidence>
<dbReference type="AlphaFoldDB" id="A0AAE0DNS5"/>
<sequence>MEFYLSKKEYVVLQLMAITWSSYQIWDTFVNLEEKYPATRRLSARLWRRLMGENESFEQRNMQSNGSLRHHESPVPDAPSQASTKERAAKELEVALAMLKKKDDTSRFVGLALLKPVLEQNLSDQDTADSGDKRAIVQRSWDAIPAKFLDGLLKAKRSDKKTMEETEEMMALAVSVMHAFMTLLESPHEDEKFIDRIPLLMAVVVHSSPPATKAVIMGIIHRLATTRGGYLAMFDVIAEKSEPDQKPTSYLFVTMLLIDIQSTIPSLQEKLHSNEYPATSDRLAKSYDIISAFLGFLVHSLDKMETDGSGPSCPFSAALPADLIPRLRVNISETMSLTIEHLRDRFDSSTAGAAGLHPSARSTSEESTSDPLPIARETSTGIYEDPLTLSQLRTLSLWLREDENEMLRKEAAGIIDVLLALYQNDDEQDFRGPVCVALQGIVEADEGVEAFLHQDGWRVLYEGLEKLASRQEQHLHGEEIIGVLWSIIESHVAGPVKEEWMPMVALASEALAQTTTEPQLSLVTSISQLAIGLLMKARPGLQSSYKNQALGLFLEATTLLAHDDVTGATRDGLEEVVEAFKRMYP</sequence>
<name>A0AAE0DNS5_9LECA</name>
<feature type="region of interest" description="Disordered" evidence="1">
    <location>
        <begin position="58"/>
        <end position="86"/>
    </location>
</feature>
<comment type="caution">
    <text evidence="2">The sequence shown here is derived from an EMBL/GenBank/DDBJ whole genome shotgun (WGS) entry which is preliminary data.</text>
</comment>
<dbReference type="PANTHER" id="PTHR13109">
    <property type="entry name" value="NEUROCHONDRIN"/>
    <property type="match status" value="1"/>
</dbReference>
<keyword evidence="3" id="KW-1185">Reference proteome</keyword>